<protein>
    <submittedName>
        <fullName evidence="1">Uncharacterized protein</fullName>
    </submittedName>
</protein>
<evidence type="ECO:0000313" key="1">
    <source>
        <dbReference type="EMBL" id="GAC11562.1"/>
    </source>
</evidence>
<reference evidence="1 2" key="1">
    <citation type="journal article" date="2017" name="Antonie Van Leeuwenhoek">
        <title>Rhizobium rhizosphaerae sp. nov., a novel species isolated from rice rhizosphere.</title>
        <authorList>
            <person name="Zhao J.J."/>
            <person name="Zhang J."/>
            <person name="Zhang R.J."/>
            <person name="Zhang C.W."/>
            <person name="Yin H.Q."/>
            <person name="Zhang X.X."/>
        </authorList>
    </citation>
    <scope>NUCLEOTIDE SEQUENCE [LARGE SCALE GENOMIC DNA]</scope>
    <source>
        <strain evidence="1 2">S18K6</strain>
    </source>
</reference>
<comment type="caution">
    <text evidence="1">The sequence shown here is derived from an EMBL/GenBank/DDBJ whole genome shotgun (WGS) entry which is preliminary data.</text>
</comment>
<sequence>MHLPYPIFSLFLARPFSVQQCATGSANFQYLPANRYAIKNILLEHLV</sequence>
<organism evidence="1 2">
    <name type="scientific">Paraglaciecola chathamensis S18K6</name>
    <dbReference type="NCBI Taxonomy" id="1127672"/>
    <lineage>
        <taxon>Bacteria</taxon>
        <taxon>Pseudomonadati</taxon>
        <taxon>Pseudomonadota</taxon>
        <taxon>Gammaproteobacteria</taxon>
        <taxon>Alteromonadales</taxon>
        <taxon>Alteromonadaceae</taxon>
        <taxon>Paraglaciecola</taxon>
    </lineage>
</organism>
<proteinExistence type="predicted"/>
<gene>
    <name evidence="1" type="ORF">GCHA_3632</name>
</gene>
<accession>A0AAV3V4D6</accession>
<dbReference type="EMBL" id="BAEM01000043">
    <property type="protein sequence ID" value="GAC11562.1"/>
    <property type="molecule type" value="Genomic_DNA"/>
</dbReference>
<dbReference type="Proteomes" id="UP000006320">
    <property type="component" value="Unassembled WGS sequence"/>
</dbReference>
<name>A0AAV3V4D6_9ALTE</name>
<evidence type="ECO:0000313" key="2">
    <source>
        <dbReference type="Proteomes" id="UP000006320"/>
    </source>
</evidence>
<dbReference type="AlphaFoldDB" id="A0AAV3V4D6"/>